<name>A0A7C4BA82_THEPE</name>
<dbReference type="AlphaFoldDB" id="A0A7C4BA82"/>
<organism evidence="3">
    <name type="scientific">Thermofilum pendens</name>
    <dbReference type="NCBI Taxonomy" id="2269"/>
    <lineage>
        <taxon>Archaea</taxon>
        <taxon>Thermoproteota</taxon>
        <taxon>Thermoprotei</taxon>
        <taxon>Thermofilales</taxon>
        <taxon>Thermofilaceae</taxon>
        <taxon>Thermofilum</taxon>
    </lineage>
</organism>
<evidence type="ECO:0000256" key="1">
    <source>
        <dbReference type="ARBA" id="ARBA00022962"/>
    </source>
</evidence>
<dbReference type="SUPFAM" id="SSF56235">
    <property type="entry name" value="N-terminal nucleophile aminohydrolases (Ntn hydrolases)"/>
    <property type="match status" value="1"/>
</dbReference>
<protein>
    <recommendedName>
        <fullName evidence="2">Glutamine amidotransferase type-2 domain-containing protein</fullName>
    </recommendedName>
</protein>
<reference evidence="3" key="1">
    <citation type="journal article" date="2020" name="mSystems">
        <title>Genome- and Community-Level Interaction Insights into Carbon Utilization and Element Cycling Functions of Hydrothermarchaeota in Hydrothermal Sediment.</title>
        <authorList>
            <person name="Zhou Z."/>
            <person name="Liu Y."/>
            <person name="Xu W."/>
            <person name="Pan J."/>
            <person name="Luo Z.H."/>
            <person name="Li M."/>
        </authorList>
    </citation>
    <scope>NUCLEOTIDE SEQUENCE [LARGE SCALE GENOMIC DNA]</scope>
    <source>
        <strain evidence="3">SpSt-735</strain>
    </source>
</reference>
<dbReference type="InterPro" id="IPR017932">
    <property type="entry name" value="GATase_2_dom"/>
</dbReference>
<dbReference type="InterPro" id="IPR029055">
    <property type="entry name" value="Ntn_hydrolases_N"/>
</dbReference>
<dbReference type="Pfam" id="PF13230">
    <property type="entry name" value="GATase_4"/>
    <property type="match status" value="1"/>
</dbReference>
<evidence type="ECO:0000313" key="3">
    <source>
        <dbReference type="EMBL" id="HGI43757.1"/>
    </source>
</evidence>
<dbReference type="PANTHER" id="PTHR42824">
    <property type="entry name" value="GLUTAMINE AMIDOTRANSFERASE"/>
    <property type="match status" value="1"/>
</dbReference>
<accession>A0A7C4BA82</accession>
<dbReference type="EMBL" id="DTFI01000118">
    <property type="protein sequence ID" value="HGI43757.1"/>
    <property type="molecule type" value="Genomic_DNA"/>
</dbReference>
<sequence>MCRLLAVAAREKLQPDEFLTALASAARHDPYLGSGGSHGDGWGMAAVSCGELLLYKSGKPMWEDAGVSVLQQLLRSPLAMVAHVRKASHGMPRGVGAAHPFAVNLGDGGLLVVAQNGGLEVDRVLRLIGRKVSRENVDSYLYAVALAERLEETGDLAVALEELHRELEEQQVVTGMANTAALLLRRAGGSWSAQLGAVKHVVDRRLATYGELCALKNPDLFVATSITVAENLPSELRLKPLEGNMVLVVDGESLEVESRPL</sequence>
<proteinExistence type="predicted"/>
<comment type="caution">
    <text evidence="3">The sequence shown here is derived from an EMBL/GenBank/DDBJ whole genome shotgun (WGS) entry which is preliminary data.</text>
</comment>
<evidence type="ECO:0000259" key="2">
    <source>
        <dbReference type="PROSITE" id="PS51278"/>
    </source>
</evidence>
<feature type="domain" description="Glutamine amidotransferase type-2" evidence="2">
    <location>
        <begin position="2"/>
        <end position="252"/>
    </location>
</feature>
<dbReference type="PROSITE" id="PS51278">
    <property type="entry name" value="GATASE_TYPE_2"/>
    <property type="match status" value="1"/>
</dbReference>
<gene>
    <name evidence="3" type="ORF">ENV17_05180</name>
</gene>
<keyword evidence="1" id="KW-0315">Glutamine amidotransferase</keyword>
<dbReference type="PANTHER" id="PTHR42824:SF1">
    <property type="entry name" value="GLUTAMINE AMIDOTRANSFERASE YAFJ-RELATED"/>
    <property type="match status" value="1"/>
</dbReference>
<dbReference type="InterPro" id="IPR026869">
    <property type="entry name" value="EgtC-like"/>
</dbReference>
<dbReference type="Gene3D" id="3.60.20.10">
    <property type="entry name" value="Glutamine Phosphoribosylpyrophosphate, subunit 1, domain 1"/>
    <property type="match status" value="1"/>
</dbReference>